<keyword evidence="1" id="KW-1133">Transmembrane helix</keyword>
<accession>A0A0F9PRB5</accession>
<protein>
    <submittedName>
        <fullName evidence="2">Uncharacterized protein</fullName>
    </submittedName>
</protein>
<evidence type="ECO:0000256" key="1">
    <source>
        <dbReference type="SAM" id="Phobius"/>
    </source>
</evidence>
<dbReference type="AlphaFoldDB" id="A0A0F9PRB5"/>
<comment type="caution">
    <text evidence="2">The sequence shown here is derived from an EMBL/GenBank/DDBJ whole genome shotgun (WGS) entry which is preliminary data.</text>
</comment>
<keyword evidence="1" id="KW-0812">Transmembrane</keyword>
<name>A0A0F9PRB5_9ZZZZ</name>
<evidence type="ECO:0000313" key="2">
    <source>
        <dbReference type="EMBL" id="KKN34265.1"/>
    </source>
</evidence>
<keyword evidence="1" id="KW-0472">Membrane</keyword>
<proteinExistence type="predicted"/>
<sequence>MMSQLRTAAVVWACDWVALPLLTTAAYVIFALSWCVGIDRHPVMREAWFRLMRQLDETHHGLRHRRGRR</sequence>
<reference evidence="2" key="1">
    <citation type="journal article" date="2015" name="Nature">
        <title>Complex archaea that bridge the gap between prokaryotes and eukaryotes.</title>
        <authorList>
            <person name="Spang A."/>
            <person name="Saw J.H."/>
            <person name="Jorgensen S.L."/>
            <person name="Zaremba-Niedzwiedzka K."/>
            <person name="Martijn J."/>
            <person name="Lind A.E."/>
            <person name="van Eijk R."/>
            <person name="Schleper C."/>
            <person name="Guy L."/>
            <person name="Ettema T.J."/>
        </authorList>
    </citation>
    <scope>NUCLEOTIDE SEQUENCE</scope>
</reference>
<gene>
    <name evidence="2" type="ORF">LCGC14_0795640</name>
</gene>
<dbReference type="EMBL" id="LAZR01002117">
    <property type="protein sequence ID" value="KKN34265.1"/>
    <property type="molecule type" value="Genomic_DNA"/>
</dbReference>
<feature type="transmembrane region" description="Helical" evidence="1">
    <location>
        <begin position="16"/>
        <end position="36"/>
    </location>
</feature>
<organism evidence="2">
    <name type="scientific">marine sediment metagenome</name>
    <dbReference type="NCBI Taxonomy" id="412755"/>
    <lineage>
        <taxon>unclassified sequences</taxon>
        <taxon>metagenomes</taxon>
        <taxon>ecological metagenomes</taxon>
    </lineage>
</organism>